<evidence type="ECO:0000256" key="1">
    <source>
        <dbReference type="SAM" id="MobiDB-lite"/>
    </source>
</evidence>
<dbReference type="RefSeq" id="WP_123590869.1">
    <property type="nucleotide sequence ID" value="NZ_AYKF01000076.1"/>
</dbReference>
<dbReference type="OrthoDB" id="6371473at2"/>
<dbReference type="AlphaFoldDB" id="A0A423PXH0"/>
<feature type="region of interest" description="Disordered" evidence="1">
    <location>
        <begin position="33"/>
        <end position="56"/>
    </location>
</feature>
<evidence type="ECO:0000256" key="2">
    <source>
        <dbReference type="SAM" id="SignalP"/>
    </source>
</evidence>
<feature type="compositionally biased region" description="Low complexity" evidence="1">
    <location>
        <begin position="45"/>
        <end position="56"/>
    </location>
</feature>
<reference evidence="3 4" key="1">
    <citation type="submission" date="2013-10" db="EMBL/GenBank/DDBJ databases">
        <title>Salinisphaera halophila YIM 95161 Genome Sequencing.</title>
        <authorList>
            <person name="Lai Q."/>
            <person name="Li C."/>
            <person name="Shao Z."/>
        </authorList>
    </citation>
    <scope>NUCLEOTIDE SEQUENCE [LARGE SCALE GENOMIC DNA]</scope>
    <source>
        <strain evidence="3 4">YIM 95161</strain>
    </source>
</reference>
<feature type="signal peptide" evidence="2">
    <location>
        <begin position="1"/>
        <end position="30"/>
    </location>
</feature>
<evidence type="ECO:0008006" key="5">
    <source>
        <dbReference type="Google" id="ProtNLM"/>
    </source>
</evidence>
<evidence type="ECO:0000313" key="3">
    <source>
        <dbReference type="EMBL" id="ROO30274.1"/>
    </source>
</evidence>
<name>A0A423PXH0_9GAMM</name>
<dbReference type="Proteomes" id="UP000285123">
    <property type="component" value="Unassembled WGS sequence"/>
</dbReference>
<organism evidence="3 4">
    <name type="scientific">Salinisphaera orenii YIM 95161</name>
    <dbReference type="NCBI Taxonomy" id="1051139"/>
    <lineage>
        <taxon>Bacteria</taxon>
        <taxon>Pseudomonadati</taxon>
        <taxon>Pseudomonadota</taxon>
        <taxon>Gammaproteobacteria</taxon>
        <taxon>Salinisphaerales</taxon>
        <taxon>Salinisphaeraceae</taxon>
        <taxon>Salinisphaera</taxon>
    </lineage>
</organism>
<accession>A0A423PXH0</accession>
<comment type="caution">
    <text evidence="3">The sequence shown here is derived from an EMBL/GenBank/DDBJ whole genome shotgun (WGS) entry which is preliminary data.</text>
</comment>
<sequence length="149" mass="15751">MSFPGYPVRSRAAQVAAMLLALSAVGLVSGCDSDDESAGADATTEDGASSGAGTASAERIRARIIGNTVGGTMSPDSSYTEYYAEDGTIHGPGYEAEWRIDGDRMCFDYDEAPQADCYDVRIDGDSVSWRRDGETEGRGTIVEGNPNNF</sequence>
<keyword evidence="2" id="KW-0732">Signal</keyword>
<gene>
    <name evidence="3" type="ORF">SAHL_07915</name>
</gene>
<proteinExistence type="predicted"/>
<dbReference type="EMBL" id="AYKF01000076">
    <property type="protein sequence ID" value="ROO30274.1"/>
    <property type="molecule type" value="Genomic_DNA"/>
</dbReference>
<evidence type="ECO:0000313" key="4">
    <source>
        <dbReference type="Proteomes" id="UP000285123"/>
    </source>
</evidence>
<feature type="chain" id="PRO_5019352548" description="Lipoprotein" evidence="2">
    <location>
        <begin position="31"/>
        <end position="149"/>
    </location>
</feature>
<protein>
    <recommendedName>
        <fullName evidence="5">Lipoprotein</fullName>
    </recommendedName>
</protein>